<accession>A0A0K1ESN1</accession>
<dbReference type="CDD" id="cd09110">
    <property type="entry name" value="PLDc_CLS_1"/>
    <property type="match status" value="1"/>
</dbReference>
<evidence type="ECO:0000259" key="1">
    <source>
        <dbReference type="PROSITE" id="PS50035"/>
    </source>
</evidence>
<dbReference type="SUPFAM" id="SSF56024">
    <property type="entry name" value="Phospholipase D/nuclease"/>
    <property type="match status" value="2"/>
</dbReference>
<dbReference type="InterPro" id="IPR025202">
    <property type="entry name" value="PLD-like_dom"/>
</dbReference>
<dbReference type="STRING" id="52.CMC5_078820"/>
<dbReference type="GO" id="GO:0030572">
    <property type="term" value="F:phosphatidyltransferase activity"/>
    <property type="evidence" value="ECO:0007669"/>
    <property type="project" value="UniProtKB-ARBA"/>
</dbReference>
<dbReference type="Gene3D" id="3.30.870.10">
    <property type="entry name" value="Endonuclease Chain A"/>
    <property type="match status" value="2"/>
</dbReference>
<dbReference type="InterPro" id="IPR001736">
    <property type="entry name" value="PLipase_D/transphosphatidylase"/>
</dbReference>
<dbReference type="SMART" id="SM00155">
    <property type="entry name" value="PLDc"/>
    <property type="match status" value="2"/>
</dbReference>
<proteinExistence type="predicted"/>
<protein>
    <recommendedName>
        <fullName evidence="1">PLD phosphodiesterase domain-containing protein</fullName>
    </recommendedName>
</protein>
<feature type="domain" description="PLD phosphodiesterase" evidence="1">
    <location>
        <begin position="315"/>
        <end position="342"/>
    </location>
</feature>
<dbReference type="GO" id="GO:0032049">
    <property type="term" value="P:cardiolipin biosynthetic process"/>
    <property type="evidence" value="ECO:0007669"/>
    <property type="project" value="UniProtKB-ARBA"/>
</dbReference>
<dbReference type="AlphaFoldDB" id="A0A0K1ESN1"/>
<name>A0A0K1ESN1_CHOCO</name>
<dbReference type="Proteomes" id="UP000067626">
    <property type="component" value="Chromosome"/>
</dbReference>
<reference evidence="2 3" key="1">
    <citation type="submission" date="2015-07" db="EMBL/GenBank/DDBJ databases">
        <title>Genome analysis of myxobacterium Chondromyces crocatus Cm c5 reveals a high potential for natural compound synthesis and the genetic basis for the loss of fruiting body formation.</title>
        <authorList>
            <person name="Zaburannyi N."/>
            <person name="Bunk B."/>
            <person name="Maier J."/>
            <person name="Overmann J."/>
            <person name="Mueller R."/>
        </authorList>
    </citation>
    <scope>NUCLEOTIDE SEQUENCE [LARGE SCALE GENOMIC DNA]</scope>
    <source>
        <strain evidence="2 3">Cm c5</strain>
    </source>
</reference>
<dbReference type="PATRIC" id="fig|52.7.peg.8674"/>
<evidence type="ECO:0000313" key="3">
    <source>
        <dbReference type="Proteomes" id="UP000067626"/>
    </source>
</evidence>
<organism evidence="2 3">
    <name type="scientific">Chondromyces crocatus</name>
    <dbReference type="NCBI Taxonomy" id="52"/>
    <lineage>
        <taxon>Bacteria</taxon>
        <taxon>Pseudomonadati</taxon>
        <taxon>Myxococcota</taxon>
        <taxon>Polyangia</taxon>
        <taxon>Polyangiales</taxon>
        <taxon>Polyangiaceae</taxon>
        <taxon>Chondromyces</taxon>
    </lineage>
</organism>
<dbReference type="PANTHER" id="PTHR21248:SF22">
    <property type="entry name" value="PHOSPHOLIPASE D"/>
    <property type="match status" value="1"/>
</dbReference>
<keyword evidence="3" id="KW-1185">Reference proteome</keyword>
<dbReference type="CDD" id="cd09159">
    <property type="entry name" value="PLDc_ybhO_like_2"/>
    <property type="match status" value="1"/>
</dbReference>
<dbReference type="OrthoDB" id="9762009at2"/>
<dbReference type="EMBL" id="CP012159">
    <property type="protein sequence ID" value="AKT43647.1"/>
    <property type="molecule type" value="Genomic_DNA"/>
</dbReference>
<dbReference type="KEGG" id="ccro:CMC5_078820"/>
<dbReference type="Pfam" id="PF13091">
    <property type="entry name" value="PLDc_2"/>
    <property type="match status" value="2"/>
</dbReference>
<dbReference type="PROSITE" id="PS50035">
    <property type="entry name" value="PLD"/>
    <property type="match status" value="2"/>
</dbReference>
<sequence>MTEAPLRSGLHFFTGRQDGPRYRNLTSTTPISAPFADLQVGAHRLALLRDGEQAFPAMLRAIARAERTVCLETYILRSDRTGERFAEALAERAAAGVEVNLLYDAWGSSVSAAYIADLRAAGVRTVAFRPFAVNTPFEKFARRNHRKILVVDSYVGVTGGMNIADDYASPEDGGAGWRDTQLLLEGPAAAELQYLFLRTWRRSGGPPLDDRRYGVEGRRADPQVRIVGTGLPRRRRWVRDEYRHAIDRSTRRLWITNAYFLPPLRMIHAINEAARRGVDVRVMVAGTTDVPAVLFASRGIYGRMLKAGVKLYEWRGRVLHAKTAVIDGRWSTVGSSNLDAQSLRKNLEVNAIVEDERFAAAVERMFLEDLGSCEEITEKQWRKRSLLERAASWTAYLAREWL</sequence>
<dbReference type="PANTHER" id="PTHR21248">
    <property type="entry name" value="CARDIOLIPIN SYNTHASE"/>
    <property type="match status" value="1"/>
</dbReference>
<evidence type="ECO:0000313" key="2">
    <source>
        <dbReference type="EMBL" id="AKT43647.1"/>
    </source>
</evidence>
<gene>
    <name evidence="2" type="ORF">CMC5_078820</name>
</gene>
<feature type="domain" description="PLD phosphodiesterase" evidence="1">
    <location>
        <begin position="140"/>
        <end position="167"/>
    </location>
</feature>